<dbReference type="EMBL" id="FOUB01000025">
    <property type="protein sequence ID" value="SFM36104.1"/>
    <property type="molecule type" value="Genomic_DNA"/>
</dbReference>
<evidence type="ECO:0008006" key="3">
    <source>
        <dbReference type="Google" id="ProtNLM"/>
    </source>
</evidence>
<organism evidence="1 2">
    <name type="scientific">Nitrosomonas communis</name>
    <dbReference type="NCBI Taxonomy" id="44574"/>
    <lineage>
        <taxon>Bacteria</taxon>
        <taxon>Pseudomonadati</taxon>
        <taxon>Pseudomonadota</taxon>
        <taxon>Betaproteobacteria</taxon>
        <taxon>Nitrosomonadales</taxon>
        <taxon>Nitrosomonadaceae</taxon>
        <taxon>Nitrosomonas</taxon>
    </lineage>
</organism>
<keyword evidence="2" id="KW-1185">Reference proteome</keyword>
<dbReference type="RefSeq" id="WP_143083400.1">
    <property type="nucleotide sequence ID" value="NZ_FOUB01000025.1"/>
</dbReference>
<dbReference type="AlphaFoldDB" id="A0A1I4Q7S9"/>
<sequence>MFKSVSQSIILFFIIFPISSIAVDLKSIDGIWQNESKEKFYYSIHQDGNTLVIIDLPLLGFTGDVFTATYVGSIKDISTEKIIVNPISFPDVQISIVFHSDTEATISSSGACPTCITIFPFGRLKKIYK</sequence>
<gene>
    <name evidence="1" type="ORF">SAMN05421863_102521</name>
</gene>
<dbReference type="OrthoDB" id="8547715at2"/>
<reference evidence="2" key="1">
    <citation type="submission" date="2016-10" db="EMBL/GenBank/DDBJ databases">
        <authorList>
            <person name="Varghese N."/>
            <person name="Submissions S."/>
        </authorList>
    </citation>
    <scope>NUCLEOTIDE SEQUENCE [LARGE SCALE GENOMIC DNA]</scope>
    <source>
        <strain evidence="2">Nm44</strain>
    </source>
</reference>
<accession>A0A1I4Q7S9</accession>
<evidence type="ECO:0000313" key="2">
    <source>
        <dbReference type="Proteomes" id="UP000183287"/>
    </source>
</evidence>
<evidence type="ECO:0000313" key="1">
    <source>
        <dbReference type="EMBL" id="SFM36104.1"/>
    </source>
</evidence>
<dbReference type="Proteomes" id="UP000183287">
    <property type="component" value="Unassembled WGS sequence"/>
</dbReference>
<name>A0A1I4Q7S9_9PROT</name>
<protein>
    <recommendedName>
        <fullName evidence="3">TIGR03067 domain-containing protein</fullName>
    </recommendedName>
</protein>
<proteinExistence type="predicted"/>